<dbReference type="Proteomes" id="UP000639338">
    <property type="component" value="Unassembled WGS sequence"/>
</dbReference>
<dbReference type="AlphaFoldDB" id="A0A834Y2R9"/>
<comment type="similarity">
    <text evidence="6">Belongs to the mitochondrion-specific ribosomal protein mL37 family.</text>
</comment>
<keyword evidence="10" id="KW-1185">Reference proteome</keyword>
<dbReference type="GO" id="GO:1990904">
    <property type="term" value="C:ribonucleoprotein complex"/>
    <property type="evidence" value="ECO:0007669"/>
    <property type="project" value="UniProtKB-KW"/>
</dbReference>
<dbReference type="PANTHER" id="PTHR15889">
    <property type="entry name" value="MITOCHONDRIAL RIBOSOMAL PROTEIN L37"/>
    <property type="match status" value="1"/>
</dbReference>
<comment type="caution">
    <text evidence="9">The sequence shown here is derived from an EMBL/GenBank/DDBJ whole genome shotgun (WGS) entry which is preliminary data.</text>
</comment>
<dbReference type="GO" id="GO:0005739">
    <property type="term" value="C:mitochondrion"/>
    <property type="evidence" value="ECO:0007669"/>
    <property type="project" value="UniProtKB-SubCell"/>
</dbReference>
<accession>A0A834Y2R9</accession>
<dbReference type="PANTHER" id="PTHR15889:SF2">
    <property type="entry name" value="LARGE RIBOSOMAL SUBUNIT PROTEIN ML37"/>
    <property type="match status" value="1"/>
</dbReference>
<evidence type="ECO:0000256" key="6">
    <source>
        <dbReference type="ARBA" id="ARBA00037985"/>
    </source>
</evidence>
<evidence type="ECO:0000256" key="3">
    <source>
        <dbReference type="ARBA" id="ARBA00022980"/>
    </source>
</evidence>
<evidence type="ECO:0000313" key="10">
    <source>
        <dbReference type="Proteomes" id="UP000639338"/>
    </source>
</evidence>
<dbReference type="OrthoDB" id="5835618at2759"/>
<gene>
    <name evidence="9" type="ORF">HCN44_009646</name>
</gene>
<keyword evidence="2" id="KW-0809">Transit peptide</keyword>
<keyword evidence="3" id="KW-0689">Ribosomal protein</keyword>
<dbReference type="GO" id="GO:0005840">
    <property type="term" value="C:ribosome"/>
    <property type="evidence" value="ECO:0007669"/>
    <property type="project" value="UniProtKB-KW"/>
</dbReference>
<evidence type="ECO:0000256" key="2">
    <source>
        <dbReference type="ARBA" id="ARBA00022946"/>
    </source>
</evidence>
<evidence type="ECO:0000256" key="4">
    <source>
        <dbReference type="ARBA" id="ARBA00023128"/>
    </source>
</evidence>
<keyword evidence="4" id="KW-0496">Mitochondrion</keyword>
<dbReference type="EMBL" id="JACMRX010000001">
    <property type="protein sequence ID" value="KAF7998248.1"/>
    <property type="molecule type" value="Genomic_DNA"/>
</dbReference>
<dbReference type="InterPro" id="IPR010793">
    <property type="entry name" value="Ribosomal_mL37/mL65"/>
</dbReference>
<organism evidence="9 10">
    <name type="scientific">Aphidius gifuensis</name>
    <name type="common">Parasitoid wasp</name>
    <dbReference type="NCBI Taxonomy" id="684658"/>
    <lineage>
        <taxon>Eukaryota</taxon>
        <taxon>Metazoa</taxon>
        <taxon>Ecdysozoa</taxon>
        <taxon>Arthropoda</taxon>
        <taxon>Hexapoda</taxon>
        <taxon>Insecta</taxon>
        <taxon>Pterygota</taxon>
        <taxon>Neoptera</taxon>
        <taxon>Endopterygota</taxon>
        <taxon>Hymenoptera</taxon>
        <taxon>Apocrita</taxon>
        <taxon>Ichneumonoidea</taxon>
        <taxon>Braconidae</taxon>
        <taxon>Aphidiinae</taxon>
        <taxon>Aphidius</taxon>
    </lineage>
</organism>
<proteinExistence type="inferred from homology"/>
<name>A0A834Y2R9_APHGI</name>
<dbReference type="Pfam" id="PF07147">
    <property type="entry name" value="PDCD9"/>
    <property type="match status" value="1"/>
</dbReference>
<comment type="subcellular location">
    <subcellularLocation>
        <location evidence="1">Mitochondrion</location>
    </subcellularLocation>
</comment>
<evidence type="ECO:0000256" key="8">
    <source>
        <dbReference type="ARBA" id="ARBA00041617"/>
    </source>
</evidence>
<dbReference type="GO" id="GO:0006412">
    <property type="term" value="P:translation"/>
    <property type="evidence" value="ECO:0007669"/>
    <property type="project" value="InterPro"/>
</dbReference>
<evidence type="ECO:0000256" key="1">
    <source>
        <dbReference type="ARBA" id="ARBA00004173"/>
    </source>
</evidence>
<reference evidence="9 10" key="1">
    <citation type="submission" date="2020-08" db="EMBL/GenBank/DDBJ databases">
        <title>Aphidius gifuensis genome sequencing and assembly.</title>
        <authorList>
            <person name="Du Z."/>
        </authorList>
    </citation>
    <scope>NUCLEOTIDE SEQUENCE [LARGE SCALE GENOMIC DNA]</scope>
    <source>
        <strain evidence="9">YNYX2018</strain>
        <tissue evidence="9">Adults</tissue>
    </source>
</reference>
<dbReference type="InterPro" id="IPR052482">
    <property type="entry name" value="mtLSU_mL37"/>
</dbReference>
<protein>
    <recommendedName>
        <fullName evidence="7">Large ribosomal subunit protein mL37</fullName>
    </recommendedName>
    <alternativeName>
        <fullName evidence="8">39S ribosomal protein L37, mitochondrial</fullName>
    </alternativeName>
</protein>
<evidence type="ECO:0000256" key="7">
    <source>
        <dbReference type="ARBA" id="ARBA00039442"/>
    </source>
</evidence>
<evidence type="ECO:0000256" key="5">
    <source>
        <dbReference type="ARBA" id="ARBA00023274"/>
    </source>
</evidence>
<sequence length="420" mass="48535">MRFTSVLCKYHLGRLIKHNWFRHGKQIPYETFIEDSLAKQGIKCADPKEFILPFKPLAPRVVLETENFLIQRPQAMDKTHPDWHDKYCWQFDDHELLVQGTDQAQLLTKTILIKDSMPDKLETIMSNDCQTTNVIDSFVEKTIKTSTIFDAEQKKLPKLKDPTRPAWNFPRVYGITHVKKASNLSRKMLQMCEVMCGKNMIKERQIIDDATIQVPIVKDSITMLLNMKIDLMIASKKSPSVLTDDISIDGLSLPDLRPMAPTVGLQRKNIYQSIDMYPIAKDCEWINPHTIFFYHDPETVINLTELPVRENQLLARSLIKSFTAGAGCARQKYGPDFNGDLPEPLTIQCVQTNGQSFHFSVLQLNTLNINDYSNNSKVNYWWSMPQIDLYKLSKYETGKPIFEGYNPEVFRRILAFYKNS</sequence>
<evidence type="ECO:0000313" key="9">
    <source>
        <dbReference type="EMBL" id="KAF7998248.1"/>
    </source>
</evidence>
<keyword evidence="5" id="KW-0687">Ribonucleoprotein</keyword>
<dbReference type="GO" id="GO:0003735">
    <property type="term" value="F:structural constituent of ribosome"/>
    <property type="evidence" value="ECO:0007669"/>
    <property type="project" value="InterPro"/>
</dbReference>